<dbReference type="EMBL" id="AUZY01002833">
    <property type="protein sequence ID" value="EQD71305.1"/>
    <property type="molecule type" value="Genomic_DNA"/>
</dbReference>
<dbReference type="InterPro" id="IPR036005">
    <property type="entry name" value="Creatinase/aminopeptidase-like"/>
</dbReference>
<dbReference type="PRINTS" id="PR00599">
    <property type="entry name" value="MAPEPTIDASE"/>
</dbReference>
<dbReference type="GO" id="GO:0004239">
    <property type="term" value="F:initiator methionyl aminopeptidase activity"/>
    <property type="evidence" value="ECO:0007669"/>
    <property type="project" value="UniProtKB-EC"/>
</dbReference>
<dbReference type="InterPro" id="IPR050247">
    <property type="entry name" value="Met_Aminopeptidase_Type2"/>
</dbReference>
<keyword evidence="8" id="KW-0378">Hydrolase</keyword>
<reference evidence="10" key="1">
    <citation type="submission" date="2013-08" db="EMBL/GenBank/DDBJ databases">
        <authorList>
            <person name="Mendez C."/>
            <person name="Richter M."/>
            <person name="Ferrer M."/>
            <person name="Sanchez J."/>
        </authorList>
    </citation>
    <scope>NUCLEOTIDE SEQUENCE</scope>
</reference>
<dbReference type="Pfam" id="PF00557">
    <property type="entry name" value="Peptidase_M24"/>
    <property type="match status" value="1"/>
</dbReference>
<keyword evidence="7" id="KW-0479">Metal-binding</keyword>
<dbReference type="GO" id="GO:0046872">
    <property type="term" value="F:metal ion binding"/>
    <property type="evidence" value="ECO:0007669"/>
    <property type="project" value="UniProtKB-KW"/>
</dbReference>
<protein>
    <submittedName>
        <fullName evidence="10">Methionine aminopeptidase, type II</fullName>
    </submittedName>
</protein>
<dbReference type="PANTHER" id="PTHR45777:SF2">
    <property type="entry name" value="METHIONINE AMINOPEPTIDASE 2"/>
    <property type="match status" value="1"/>
</dbReference>
<comment type="cofactor">
    <cofactor evidence="4">
        <name>Fe(2+)</name>
        <dbReference type="ChEBI" id="CHEBI:29033"/>
    </cofactor>
</comment>
<dbReference type="GO" id="GO:0005737">
    <property type="term" value="C:cytoplasm"/>
    <property type="evidence" value="ECO:0007669"/>
    <property type="project" value="TreeGrafter"/>
</dbReference>
<gene>
    <name evidence="10" type="ORF">B1B_04533</name>
</gene>
<feature type="non-terminal residue" evidence="10">
    <location>
        <position position="146"/>
    </location>
</feature>
<keyword evidence="5 10" id="KW-0031">Aminopeptidase</keyword>
<dbReference type="SUPFAM" id="SSF55920">
    <property type="entry name" value="Creatinase/aminopeptidase"/>
    <property type="match status" value="1"/>
</dbReference>
<comment type="caution">
    <text evidence="10">The sequence shown here is derived from an EMBL/GenBank/DDBJ whole genome shotgun (WGS) entry which is preliminary data.</text>
</comment>
<comment type="catalytic activity">
    <reaction evidence="1">
        <text>Release of N-terminal amino acids, preferentially methionine, from peptides and arylamides.</text>
        <dbReference type="EC" id="3.4.11.18"/>
    </reaction>
</comment>
<evidence type="ECO:0000256" key="3">
    <source>
        <dbReference type="ARBA" id="ARBA00001941"/>
    </source>
</evidence>
<feature type="domain" description="Peptidase M24" evidence="9">
    <location>
        <begin position="8"/>
        <end position="145"/>
    </location>
</feature>
<dbReference type="PANTHER" id="PTHR45777">
    <property type="entry name" value="METHIONINE AMINOPEPTIDASE 2"/>
    <property type="match status" value="1"/>
</dbReference>
<evidence type="ECO:0000256" key="7">
    <source>
        <dbReference type="ARBA" id="ARBA00022723"/>
    </source>
</evidence>
<reference evidence="10" key="2">
    <citation type="journal article" date="2014" name="ISME J.">
        <title>Microbial stratification in low pH oxic and suboxic macroscopic growths along an acid mine drainage.</title>
        <authorList>
            <person name="Mendez-Garcia C."/>
            <person name="Mesa V."/>
            <person name="Sprenger R.R."/>
            <person name="Richter M."/>
            <person name="Diez M.S."/>
            <person name="Solano J."/>
            <person name="Bargiela R."/>
            <person name="Golyshina O.V."/>
            <person name="Manteca A."/>
            <person name="Ramos J.L."/>
            <person name="Gallego J.R."/>
            <person name="Llorente I."/>
            <person name="Martins Dos Santos V.A."/>
            <person name="Jensen O.N."/>
            <person name="Pelaez A.I."/>
            <person name="Sanchez J."/>
            <person name="Ferrer M."/>
        </authorList>
    </citation>
    <scope>NUCLEOTIDE SEQUENCE</scope>
</reference>
<evidence type="ECO:0000256" key="8">
    <source>
        <dbReference type="ARBA" id="ARBA00022801"/>
    </source>
</evidence>
<evidence type="ECO:0000256" key="4">
    <source>
        <dbReference type="ARBA" id="ARBA00001954"/>
    </source>
</evidence>
<evidence type="ECO:0000256" key="5">
    <source>
        <dbReference type="ARBA" id="ARBA00022438"/>
    </source>
</evidence>
<evidence type="ECO:0000256" key="6">
    <source>
        <dbReference type="ARBA" id="ARBA00022670"/>
    </source>
</evidence>
<evidence type="ECO:0000256" key="1">
    <source>
        <dbReference type="ARBA" id="ARBA00000294"/>
    </source>
</evidence>
<sequence length="146" mass="15777">MVEDADRWRRAGRIGAQARDLGAGLLVPGASRRDVAEEVERYIRSQGALPAFPTNLSIDQEAAHFTPDPEDDYRFRTGDLVKLDVGAHLEGAISDTALTVEVGSDRHAGLRKAARVAQESAGTLLKDAVTTRELSLAIERSIRAQG</sequence>
<evidence type="ECO:0000259" key="9">
    <source>
        <dbReference type="Pfam" id="PF00557"/>
    </source>
</evidence>
<evidence type="ECO:0000313" key="10">
    <source>
        <dbReference type="EMBL" id="EQD71305.1"/>
    </source>
</evidence>
<dbReference type="InterPro" id="IPR001714">
    <property type="entry name" value="Pept_M24_MAP"/>
</dbReference>
<comment type="cofactor">
    <cofactor evidence="3">
        <name>Co(2+)</name>
        <dbReference type="ChEBI" id="CHEBI:48828"/>
    </cofactor>
</comment>
<organism evidence="10">
    <name type="scientific">mine drainage metagenome</name>
    <dbReference type="NCBI Taxonomy" id="410659"/>
    <lineage>
        <taxon>unclassified sequences</taxon>
        <taxon>metagenomes</taxon>
        <taxon>ecological metagenomes</taxon>
    </lineage>
</organism>
<evidence type="ECO:0000256" key="2">
    <source>
        <dbReference type="ARBA" id="ARBA00001936"/>
    </source>
</evidence>
<keyword evidence="6" id="KW-0645">Protease</keyword>
<name>T1CQB9_9ZZZZ</name>
<proteinExistence type="predicted"/>
<dbReference type="Gene3D" id="3.90.230.10">
    <property type="entry name" value="Creatinase/methionine aminopeptidase superfamily"/>
    <property type="match status" value="1"/>
</dbReference>
<dbReference type="InterPro" id="IPR000994">
    <property type="entry name" value="Pept_M24"/>
</dbReference>
<comment type="cofactor">
    <cofactor evidence="2">
        <name>Mn(2+)</name>
        <dbReference type="ChEBI" id="CHEBI:29035"/>
    </cofactor>
</comment>
<dbReference type="GO" id="GO:0006508">
    <property type="term" value="P:proteolysis"/>
    <property type="evidence" value="ECO:0007669"/>
    <property type="project" value="UniProtKB-KW"/>
</dbReference>
<dbReference type="GO" id="GO:0008235">
    <property type="term" value="F:metalloexopeptidase activity"/>
    <property type="evidence" value="ECO:0007669"/>
    <property type="project" value="TreeGrafter"/>
</dbReference>
<accession>T1CQB9</accession>
<dbReference type="AlphaFoldDB" id="T1CQB9"/>